<dbReference type="InterPro" id="IPR036188">
    <property type="entry name" value="FAD/NAD-bd_sf"/>
</dbReference>
<dbReference type="KEGG" id="pect:BN1012_Phect2495"/>
<reference evidence="1 2" key="1">
    <citation type="journal article" date="2014" name="Front. Genet.">
        <title>Genome and metabolic network of "Candidatus Phaeomarinobacter ectocarpi" Ec32, a new candidate genus of Alphaproteobacteria frequently associated with brown algae.</title>
        <authorList>
            <person name="Dittami S.M."/>
            <person name="Barbeyron T."/>
            <person name="Boyen C."/>
            <person name="Cambefort J."/>
            <person name="Collet G."/>
            <person name="Delage L."/>
            <person name="Gobet A."/>
            <person name="Groisillier A."/>
            <person name="Leblanc C."/>
            <person name="Michel G."/>
            <person name="Scornet D."/>
            <person name="Siegel A."/>
            <person name="Tapia J.E."/>
            <person name="Tonon T."/>
        </authorList>
    </citation>
    <scope>NUCLEOTIDE SEQUENCE [LARGE SCALE GENOMIC DNA]</scope>
    <source>
        <strain evidence="1 2">Ec32</strain>
    </source>
</reference>
<dbReference type="EMBL" id="HG966617">
    <property type="protein sequence ID" value="CDO60708.1"/>
    <property type="molecule type" value="Genomic_DNA"/>
</dbReference>
<dbReference type="OrthoDB" id="9774675at2"/>
<organism evidence="1 2">
    <name type="scientific">Candidatus Phaeomarinibacter ectocarpi</name>
    <dbReference type="NCBI Taxonomy" id="1458461"/>
    <lineage>
        <taxon>Bacteria</taxon>
        <taxon>Pseudomonadati</taxon>
        <taxon>Pseudomonadota</taxon>
        <taxon>Alphaproteobacteria</taxon>
        <taxon>Hyphomicrobiales</taxon>
        <taxon>Parvibaculaceae</taxon>
        <taxon>Candidatus Phaeomarinibacter</taxon>
    </lineage>
</organism>
<dbReference type="Gene3D" id="3.50.50.60">
    <property type="entry name" value="FAD/NAD(P)-binding domain"/>
    <property type="match status" value="2"/>
</dbReference>
<proteinExistence type="predicted"/>
<evidence type="ECO:0000313" key="1">
    <source>
        <dbReference type="EMBL" id="CDO60708.1"/>
    </source>
</evidence>
<protein>
    <submittedName>
        <fullName evidence="1">Beta-carotene ketolase</fullName>
    </submittedName>
</protein>
<accession>X5MAA9</accession>
<evidence type="ECO:0000313" key="2">
    <source>
        <dbReference type="Proteomes" id="UP000032160"/>
    </source>
</evidence>
<gene>
    <name evidence="1" type="ORF">BN1012_Phect2495</name>
</gene>
<dbReference type="Pfam" id="PF13450">
    <property type="entry name" value="NAD_binding_8"/>
    <property type="match status" value="1"/>
</dbReference>
<dbReference type="SUPFAM" id="SSF51905">
    <property type="entry name" value="FAD/NAD(P)-binding domain"/>
    <property type="match status" value="1"/>
</dbReference>
<dbReference type="HOGENOM" id="CLU_019327_0_1_5"/>
<keyword evidence="2" id="KW-1185">Reference proteome</keyword>
<name>X5MAA9_9HYPH</name>
<dbReference type="Proteomes" id="UP000032160">
    <property type="component" value="Chromosome I"/>
</dbReference>
<dbReference type="RefSeq" id="WP_043948691.1">
    <property type="nucleotide sequence ID" value="NZ_HG966617.1"/>
</dbReference>
<dbReference type="STRING" id="1458461.BN1012_Phect2495"/>
<dbReference type="PANTHER" id="PTHR10668">
    <property type="entry name" value="PHYTOENE DEHYDROGENASE"/>
    <property type="match status" value="1"/>
</dbReference>
<dbReference type="PANTHER" id="PTHR10668:SF103">
    <property type="entry name" value="PYRIDINE NUCLEOTIDE-DISULFIDE OXIDOREDUCTASE DOMAIN-CONTAINING PROTEIN 2"/>
    <property type="match status" value="1"/>
</dbReference>
<dbReference type="AlphaFoldDB" id="X5MAA9"/>
<sequence>MSAAANTFDIAIVGGGHNGLVAAALLAKAGRRVVLCEALPTLGGAAGVSTLMPGMRAPKCAHVVSGFSPALIRKLNLKKHGLNVLQKDMSRVALDPGGRHIVFGPKAKATRENIFNWSSRDAESWKVFCGELDLLTSALVPLHRGVSPDLVPETWPERMAWARHYLRVRRNGREPFQKLLQLLPSNVGDFLDASFETDILKGALALDASLGSYHGPSAPGSLFYWTWQRAGELASPSGTLQVEGGPDALVQALASAARARGADIRTSSSVASIRIEDEETTGLVLANGDEIAAPIVISTINPKATYLNLVGAKHLDAGMARDVGAIRVRASAAKVNLALAQLPSFAKADEKLLAGRLLVAPGLAEVERASNPQKYGALPAYPVMEVTLPSIVDASLTPDGRHILSAIVPFVPLDVDGGWEGQSDNLIKRVIKTLGEYAPDISDLVMAGEVLTPRDLETHCGVAGADWHQGEVTFDQAMMMRPVPQLANGRSPIGGLFLGGAGAHPGGGLSGRPAVNAVAAATKYAKGGRS</sequence>